<reference evidence="1 2" key="2">
    <citation type="submission" date="2007-04" db="EMBL/GenBank/DDBJ databases">
        <title>Draft genome sequence of Ruminococcus obeum (ATCC 29174).</title>
        <authorList>
            <person name="Sudarsanam P."/>
            <person name="Ley R."/>
            <person name="Guruge J."/>
            <person name="Turnbaugh P.J."/>
            <person name="Mahowald M."/>
            <person name="Liep D."/>
            <person name="Gordon J."/>
        </authorList>
    </citation>
    <scope>NUCLEOTIDE SEQUENCE [LARGE SCALE GENOMIC DNA]</scope>
    <source>
        <strain evidence="1 2">ATCC 29174</strain>
    </source>
</reference>
<dbReference type="AlphaFoldDB" id="A5ZSU9"/>
<accession>A5ZSU9</accession>
<protein>
    <submittedName>
        <fullName evidence="1">Uncharacterized protein</fullName>
    </submittedName>
</protein>
<name>A5ZSU9_9FIRM</name>
<comment type="caution">
    <text evidence="1">The sequence shown here is derived from an EMBL/GenBank/DDBJ whole genome shotgun (WGS) entry which is preliminary data.</text>
</comment>
<gene>
    <name evidence="1" type="ORF">RUMOBE_02077</name>
</gene>
<reference evidence="1 2" key="1">
    <citation type="submission" date="2007-03" db="EMBL/GenBank/DDBJ databases">
        <authorList>
            <person name="Fulton L."/>
            <person name="Clifton S."/>
            <person name="Fulton B."/>
            <person name="Xu J."/>
            <person name="Minx P."/>
            <person name="Pepin K.H."/>
            <person name="Johnson M."/>
            <person name="Thiruvilangam P."/>
            <person name="Bhonagiri V."/>
            <person name="Nash W.E."/>
            <person name="Mardis E.R."/>
            <person name="Wilson R.K."/>
        </authorList>
    </citation>
    <scope>NUCLEOTIDE SEQUENCE [LARGE SCALE GENOMIC DNA]</scope>
    <source>
        <strain evidence="1 2">ATCC 29174</strain>
    </source>
</reference>
<proteinExistence type="predicted"/>
<organism evidence="1 2">
    <name type="scientific">Blautia obeum ATCC 29174</name>
    <dbReference type="NCBI Taxonomy" id="411459"/>
    <lineage>
        <taxon>Bacteria</taxon>
        <taxon>Bacillati</taxon>
        <taxon>Bacillota</taxon>
        <taxon>Clostridia</taxon>
        <taxon>Lachnospirales</taxon>
        <taxon>Lachnospiraceae</taxon>
        <taxon>Blautia</taxon>
    </lineage>
</organism>
<dbReference type="eggNOG" id="COG0534">
    <property type="taxonomic scope" value="Bacteria"/>
</dbReference>
<evidence type="ECO:0000313" key="2">
    <source>
        <dbReference type="Proteomes" id="UP000006002"/>
    </source>
</evidence>
<dbReference type="Proteomes" id="UP000006002">
    <property type="component" value="Unassembled WGS sequence"/>
</dbReference>
<sequence>MTLDEFEKMPVVLIHYVRGKWLTNITRDFD</sequence>
<dbReference type="HOGENOM" id="CLU_3402328_0_0_9"/>
<evidence type="ECO:0000313" key="1">
    <source>
        <dbReference type="EMBL" id="EDM87173.1"/>
    </source>
</evidence>
<dbReference type="EMBL" id="AAVO02000008">
    <property type="protein sequence ID" value="EDM87173.1"/>
    <property type="molecule type" value="Genomic_DNA"/>
</dbReference>